<dbReference type="RefSeq" id="WP_003607824.1">
    <property type="nucleotide sequence ID" value="NZ_ALXH01000143.1"/>
</dbReference>
<evidence type="ECO:0000313" key="4">
    <source>
        <dbReference type="Proteomes" id="UP000728106"/>
    </source>
</evidence>
<keyword evidence="1" id="KW-1133">Transmembrane helix</keyword>
<dbReference type="GeneID" id="57979657"/>
<evidence type="ECO:0000313" key="3">
    <source>
        <dbReference type="EMBL" id="MBJ7638238.1"/>
    </source>
</evidence>
<feature type="transmembrane region" description="Helical" evidence="1">
    <location>
        <begin position="70"/>
        <end position="91"/>
    </location>
</feature>
<feature type="transmembrane region" description="Helical" evidence="1">
    <location>
        <begin position="282"/>
        <end position="298"/>
    </location>
</feature>
<reference evidence="3 4" key="2">
    <citation type="journal article" date="2021" name="Int. J. Food Microbiol.">
        <title>Safety demonstration of a microbial species for use in the food chain: Weissella confusa.</title>
        <authorList>
            <person name="Bourdichon F."/>
            <person name="Patrone V."/>
            <person name="Fontana A."/>
            <person name="Milani G."/>
            <person name="Morelli L."/>
        </authorList>
    </citation>
    <scope>NUCLEOTIDE SEQUENCE [LARGE SCALE GENOMIC DNA]</scope>
    <source>
        <strain evidence="2">CCUG 30943</strain>
        <strain evidence="3 4">CCUG 43002</strain>
    </source>
</reference>
<evidence type="ECO:0000313" key="2">
    <source>
        <dbReference type="EMBL" id="MBJ7632079.1"/>
    </source>
</evidence>
<dbReference type="AlphaFoldDB" id="A0A4Z0RJS3"/>
<reference evidence="3" key="1">
    <citation type="submission" date="2020-02" db="EMBL/GenBank/DDBJ databases">
        <authorList>
            <person name="Fontana A."/>
            <person name="Patrone V."/>
            <person name="Morelli L."/>
        </authorList>
    </citation>
    <scope>NUCLEOTIDE SEQUENCE</scope>
    <source>
        <strain evidence="2">CCUG 30943</strain>
        <strain evidence="3">CCUG 43002</strain>
    </source>
</reference>
<feature type="transmembrane region" description="Helical" evidence="1">
    <location>
        <begin position="188"/>
        <end position="209"/>
    </location>
</feature>
<proteinExistence type="predicted"/>
<name>A0A4Z0RJS3_WEICO</name>
<feature type="transmembrane region" description="Helical" evidence="1">
    <location>
        <begin position="126"/>
        <end position="144"/>
    </location>
</feature>
<accession>A0A4Z0RJS3</accession>
<gene>
    <name evidence="3" type="ORF">HAU20_02390</name>
    <name evidence="2" type="ORF">HAU43_03035</name>
</gene>
<comment type="caution">
    <text evidence="3">The sequence shown here is derived from an EMBL/GenBank/DDBJ whole genome shotgun (WGS) entry which is preliminary data.</text>
</comment>
<dbReference type="EMBL" id="JAAOCX010000003">
    <property type="protein sequence ID" value="MBJ7632079.1"/>
    <property type="molecule type" value="Genomic_DNA"/>
</dbReference>
<organism evidence="3 4">
    <name type="scientific">Weissella confusa</name>
    <name type="common">Lactobacillus confusus</name>
    <dbReference type="NCBI Taxonomy" id="1583"/>
    <lineage>
        <taxon>Bacteria</taxon>
        <taxon>Bacillati</taxon>
        <taxon>Bacillota</taxon>
        <taxon>Bacilli</taxon>
        <taxon>Lactobacillales</taxon>
        <taxon>Lactobacillaceae</taxon>
        <taxon>Weissella</taxon>
    </lineage>
</organism>
<dbReference type="Pfam" id="PF04657">
    <property type="entry name" value="DMT_YdcZ"/>
    <property type="match status" value="2"/>
</dbReference>
<feature type="transmembrane region" description="Helical" evidence="1">
    <location>
        <begin position="221"/>
        <end position="243"/>
    </location>
</feature>
<dbReference type="InterPro" id="IPR006750">
    <property type="entry name" value="YdcZ"/>
</dbReference>
<keyword evidence="4" id="KW-1185">Reference proteome</keyword>
<dbReference type="Proteomes" id="UP000728106">
    <property type="component" value="Unassembled WGS sequence"/>
</dbReference>
<dbReference type="PANTHER" id="PTHR34821">
    <property type="entry name" value="INNER MEMBRANE PROTEIN YDCZ"/>
    <property type="match status" value="1"/>
</dbReference>
<sequence length="300" mass="31577">MFYLIGILSGLMLAVQNPYNSNFGKQLASPIAGGFMVYVLGTIEFLLLLLITRANVAGILSLGFGHGNIWLLGGVMGAAFITSIIILFPILGPINAVIYPTLGQIFSGLIYDWTGAFGSHQVPVKVIAIIGLVLLLAGVFLTSYEKSLPTNAPKANIWQIIWALIAGALSTTQGLFNGQLSAIVKNASGASFIAFLMGTVFLLIVVIITKSLHKNTLPTGLTSFTGWVASTLGAAYVLIMTILMPTLGAGLTIGLSLVGVMVGSALVEQFGLFGVIKKCVTIRKIIGILLFICGVVLTKM</sequence>
<dbReference type="Proteomes" id="UP000808038">
    <property type="component" value="Unassembled WGS sequence"/>
</dbReference>
<feature type="transmembrane region" description="Helical" evidence="1">
    <location>
        <begin position="156"/>
        <end position="176"/>
    </location>
</feature>
<keyword evidence="1" id="KW-0812">Transmembrane</keyword>
<keyword evidence="1" id="KW-0472">Membrane</keyword>
<dbReference type="PANTHER" id="PTHR34821:SF2">
    <property type="entry name" value="INNER MEMBRANE PROTEIN YDCZ"/>
    <property type="match status" value="1"/>
</dbReference>
<dbReference type="OrthoDB" id="7864805at2"/>
<evidence type="ECO:0000256" key="1">
    <source>
        <dbReference type="SAM" id="Phobius"/>
    </source>
</evidence>
<protein>
    <submittedName>
        <fullName evidence="3">DMT family transporter</fullName>
    </submittedName>
</protein>
<dbReference type="EMBL" id="JAAOCP010000002">
    <property type="protein sequence ID" value="MBJ7638238.1"/>
    <property type="molecule type" value="Genomic_DNA"/>
</dbReference>
<feature type="transmembrane region" description="Helical" evidence="1">
    <location>
        <begin position="30"/>
        <end position="50"/>
    </location>
</feature>
<dbReference type="GO" id="GO:0005886">
    <property type="term" value="C:plasma membrane"/>
    <property type="evidence" value="ECO:0007669"/>
    <property type="project" value="TreeGrafter"/>
</dbReference>
<feature type="transmembrane region" description="Helical" evidence="1">
    <location>
        <begin position="255"/>
        <end position="276"/>
    </location>
</feature>